<dbReference type="Pfam" id="PF01400">
    <property type="entry name" value="Astacin"/>
    <property type="match status" value="1"/>
</dbReference>
<feature type="chain" id="PRO_5005329426" evidence="1">
    <location>
        <begin position="23"/>
        <end position="374"/>
    </location>
</feature>
<accession>A0A0K0FAV7</accession>
<sequence length="374" mass="43412">MKQLSFILFFVLLFILRNTIEAKSLKHDKKSLKNQELPAYTKSSPIKFYLQDDNIVNYAQGAIDFIEFSTFLKFSKQSRKINDVGINFYYNNKEDKVELSYDNKKPTIVNLTKNTYNSKHLAKFYVGYALGLIPEIARKDRDSEVKIFSQNILAKYKKFYDKKKGYPESYYATDFDYSSMMMFNSSFGSIEKGKRTFKSEFESFYEKQIGGLGSYSFNDYKRLNILYFKDKCKNAPKCQNKGYYGNNCNECKCVYPFAGKYCKSYAKKIGTCEDSFLNAYSNAKTITFNKYAGECYYIIKAKSKRRKVKLTIVNFKGVGQYKLEVKYRKDKGAAGLLINRDVKNIVFPSLSSSVIVTYHTYNVSSVLTIKYQAK</sequence>
<keyword evidence="1" id="KW-0732">Signal</keyword>
<evidence type="ECO:0000259" key="2">
    <source>
        <dbReference type="Pfam" id="PF01400"/>
    </source>
</evidence>
<dbReference type="Proteomes" id="UP000035680">
    <property type="component" value="Unassembled WGS sequence"/>
</dbReference>
<protein>
    <submittedName>
        <fullName evidence="4">Astacin domain-containing protein</fullName>
    </submittedName>
</protein>
<reference evidence="3" key="1">
    <citation type="submission" date="2014-07" db="EMBL/GenBank/DDBJ databases">
        <authorList>
            <person name="Martin A.A"/>
            <person name="De Silva N."/>
        </authorList>
    </citation>
    <scope>NUCLEOTIDE SEQUENCE</scope>
</reference>
<feature type="domain" description="Peptidase M12A" evidence="2">
    <location>
        <begin position="46"/>
        <end position="227"/>
    </location>
</feature>
<dbReference type="PANTHER" id="PTHR10127">
    <property type="entry name" value="DISCOIDIN, CUB, EGF, LAMININ , AND ZINC METALLOPROTEASE DOMAIN CONTAINING"/>
    <property type="match status" value="1"/>
</dbReference>
<dbReference type="Gene3D" id="3.40.390.10">
    <property type="entry name" value="Collagenase (Catalytic Domain)"/>
    <property type="match status" value="1"/>
</dbReference>
<dbReference type="PANTHER" id="PTHR10127:SF877">
    <property type="entry name" value="ZINC METALLOPROTEINASE NAS-34"/>
    <property type="match status" value="1"/>
</dbReference>
<evidence type="ECO:0000256" key="1">
    <source>
        <dbReference type="SAM" id="SignalP"/>
    </source>
</evidence>
<organism evidence="3 4">
    <name type="scientific">Strongyloides venezuelensis</name>
    <name type="common">Threadworm</name>
    <dbReference type="NCBI Taxonomy" id="75913"/>
    <lineage>
        <taxon>Eukaryota</taxon>
        <taxon>Metazoa</taxon>
        <taxon>Ecdysozoa</taxon>
        <taxon>Nematoda</taxon>
        <taxon>Chromadorea</taxon>
        <taxon>Rhabditida</taxon>
        <taxon>Tylenchina</taxon>
        <taxon>Panagrolaimomorpha</taxon>
        <taxon>Strongyloidoidea</taxon>
        <taxon>Strongyloididae</taxon>
        <taxon>Strongyloides</taxon>
    </lineage>
</organism>
<reference evidence="4" key="2">
    <citation type="submission" date="2015-08" db="UniProtKB">
        <authorList>
            <consortium name="WormBaseParasite"/>
        </authorList>
    </citation>
    <scope>IDENTIFICATION</scope>
</reference>
<dbReference type="InterPro" id="IPR024079">
    <property type="entry name" value="MetalloPept_cat_dom_sf"/>
</dbReference>
<dbReference type="SUPFAM" id="SSF55486">
    <property type="entry name" value="Metalloproteases ('zincins'), catalytic domain"/>
    <property type="match status" value="1"/>
</dbReference>
<evidence type="ECO:0000313" key="3">
    <source>
        <dbReference type="Proteomes" id="UP000035680"/>
    </source>
</evidence>
<dbReference type="InterPro" id="IPR001506">
    <property type="entry name" value="Peptidase_M12A"/>
</dbReference>
<dbReference type="AlphaFoldDB" id="A0A0K0FAV7"/>
<dbReference type="WBParaSite" id="SVE_0596300.1">
    <property type="protein sequence ID" value="SVE_0596300.1"/>
    <property type="gene ID" value="SVE_0596300"/>
</dbReference>
<dbReference type="GO" id="GO:0006508">
    <property type="term" value="P:proteolysis"/>
    <property type="evidence" value="ECO:0007669"/>
    <property type="project" value="InterPro"/>
</dbReference>
<evidence type="ECO:0000313" key="4">
    <source>
        <dbReference type="WBParaSite" id="SVE_0596300.1"/>
    </source>
</evidence>
<feature type="signal peptide" evidence="1">
    <location>
        <begin position="1"/>
        <end position="22"/>
    </location>
</feature>
<keyword evidence="3" id="KW-1185">Reference proteome</keyword>
<proteinExistence type="predicted"/>
<dbReference type="GO" id="GO:0004222">
    <property type="term" value="F:metalloendopeptidase activity"/>
    <property type="evidence" value="ECO:0007669"/>
    <property type="project" value="InterPro"/>
</dbReference>
<name>A0A0K0FAV7_STRVS</name>